<dbReference type="RefSeq" id="XP_019092202.1">
    <property type="nucleotide sequence ID" value="XM_019236657.1"/>
</dbReference>
<gene>
    <name evidence="2" type="primary">LOC109129069</name>
</gene>
<protein>
    <submittedName>
        <fullName evidence="2">Uncharacterized protein LOC109129069</fullName>
    </submittedName>
</protein>
<sequence>MSKSLLPKSIQEEPSPLRSALFIKSEIYLVVLLTTTSSKSALTSLKVYHHQNSRPARPPLPHMLQPDHPWLRCKLLENLWWWKTLGLAVSAPSTVKARLPYCKTLIWIVTSFIGLGPRSHPPLGLSLTFHHLKTNLKGNGSILTNLKSIYMTIFKAHLPIESSSSYGITLSSPILLMFIKSVLLGRRLLVKRLTTTPVWSDSYFWQGLMDSHQSPVVSNIGSILLSQCKSDYKLCVEFLNLHGRWLHVREDPPALLRYCFYLLKYTLRTIPTPTLPLSPNDCKLGSVLLFWCVTGYKLCVEFLNLHGRWLHVREDPPALLRYYTYHLRFLLVVSPNALRFESNSVENLEHVFLFSLLLASYLPCISLVENLSKSSYACFARAVYDHLLVEEFEKSAFMFDSALVPKDLSSIASLSKSSTILKNSWNHYLYLLCISLTSICMNSPPFEGLS</sequence>
<reference evidence="1" key="1">
    <citation type="journal article" date="2014" name="Nat. Commun.">
        <title>The emerging biofuel crop Camelina sativa retains a highly undifferentiated hexaploid genome structure.</title>
        <authorList>
            <person name="Kagale S."/>
            <person name="Koh C."/>
            <person name="Nixon J."/>
            <person name="Bollina V."/>
            <person name="Clarke W.E."/>
            <person name="Tuteja R."/>
            <person name="Spillane C."/>
            <person name="Robinson S.J."/>
            <person name="Links M.G."/>
            <person name="Clarke C."/>
            <person name="Higgins E.E."/>
            <person name="Huebert T."/>
            <person name="Sharpe A.G."/>
            <person name="Parkin I.A."/>
        </authorList>
    </citation>
    <scope>NUCLEOTIDE SEQUENCE [LARGE SCALE GENOMIC DNA]</scope>
    <source>
        <strain evidence="1">cv. DH55</strain>
    </source>
</reference>
<proteinExistence type="predicted"/>
<dbReference type="Proteomes" id="UP000694864">
    <property type="component" value="Chromosome 15"/>
</dbReference>
<keyword evidence="1" id="KW-1185">Reference proteome</keyword>
<name>A0ABM1QZL4_CAMSA</name>
<organism evidence="1 2">
    <name type="scientific">Camelina sativa</name>
    <name type="common">False flax</name>
    <name type="synonym">Myagrum sativum</name>
    <dbReference type="NCBI Taxonomy" id="90675"/>
    <lineage>
        <taxon>Eukaryota</taxon>
        <taxon>Viridiplantae</taxon>
        <taxon>Streptophyta</taxon>
        <taxon>Embryophyta</taxon>
        <taxon>Tracheophyta</taxon>
        <taxon>Spermatophyta</taxon>
        <taxon>Magnoliopsida</taxon>
        <taxon>eudicotyledons</taxon>
        <taxon>Gunneridae</taxon>
        <taxon>Pentapetalae</taxon>
        <taxon>rosids</taxon>
        <taxon>malvids</taxon>
        <taxon>Brassicales</taxon>
        <taxon>Brassicaceae</taxon>
        <taxon>Camelineae</taxon>
        <taxon>Camelina</taxon>
    </lineage>
</organism>
<evidence type="ECO:0000313" key="1">
    <source>
        <dbReference type="Proteomes" id="UP000694864"/>
    </source>
</evidence>
<reference evidence="2" key="2">
    <citation type="submission" date="2025-08" db="UniProtKB">
        <authorList>
            <consortium name="RefSeq"/>
        </authorList>
    </citation>
    <scope>IDENTIFICATION</scope>
    <source>
        <tissue evidence="2">Leaf</tissue>
    </source>
</reference>
<accession>A0ABM1QZL4</accession>
<evidence type="ECO:0000313" key="2">
    <source>
        <dbReference type="RefSeq" id="XP_019092202.1"/>
    </source>
</evidence>
<dbReference type="GeneID" id="109129069"/>